<keyword evidence="7" id="KW-0539">Nucleus</keyword>
<dbReference type="SMART" id="SM00317">
    <property type="entry name" value="SET"/>
    <property type="match status" value="1"/>
</dbReference>
<dbReference type="GO" id="GO:0032259">
    <property type="term" value="P:methylation"/>
    <property type="evidence" value="ECO:0007669"/>
    <property type="project" value="UniProtKB-KW"/>
</dbReference>
<accession>A0AAE8SWG9</accession>
<dbReference type="InterPro" id="IPR046341">
    <property type="entry name" value="SET_dom_sf"/>
</dbReference>
<feature type="domain" description="SET" evidence="9">
    <location>
        <begin position="483"/>
        <end position="599"/>
    </location>
</feature>
<evidence type="ECO:0000256" key="3">
    <source>
        <dbReference type="ARBA" id="ARBA00022454"/>
    </source>
</evidence>
<dbReference type="FunFam" id="2.170.270.10:FF:000037">
    <property type="entry name" value="Histone-lysine N-methyltransferase"/>
    <property type="match status" value="1"/>
</dbReference>
<proteinExistence type="predicted"/>
<evidence type="ECO:0000256" key="5">
    <source>
        <dbReference type="ARBA" id="ARBA00022679"/>
    </source>
</evidence>
<dbReference type="PROSITE" id="PS50868">
    <property type="entry name" value="POST_SET"/>
    <property type="match status" value="1"/>
</dbReference>
<evidence type="ECO:0000256" key="8">
    <source>
        <dbReference type="SAM" id="MobiDB-lite"/>
    </source>
</evidence>
<dbReference type="InterPro" id="IPR001214">
    <property type="entry name" value="SET_dom"/>
</dbReference>
<evidence type="ECO:0000256" key="6">
    <source>
        <dbReference type="ARBA" id="ARBA00022691"/>
    </source>
</evidence>
<feature type="compositionally biased region" description="Low complexity" evidence="8">
    <location>
        <begin position="762"/>
        <end position="780"/>
    </location>
</feature>
<dbReference type="Gene3D" id="2.170.270.10">
    <property type="entry name" value="SET domain"/>
    <property type="match status" value="1"/>
</dbReference>
<dbReference type="SMART" id="SM00508">
    <property type="entry name" value="PostSET"/>
    <property type="match status" value="1"/>
</dbReference>
<protein>
    <submittedName>
        <fullName evidence="12">Related to histone-lysine N-methyltransferase</fullName>
    </submittedName>
</protein>
<feature type="region of interest" description="Disordered" evidence="8">
    <location>
        <begin position="685"/>
        <end position="859"/>
    </location>
</feature>
<feature type="region of interest" description="Disordered" evidence="8">
    <location>
        <begin position="170"/>
        <end position="202"/>
    </location>
</feature>
<dbReference type="InterPro" id="IPR003616">
    <property type="entry name" value="Post-SET_dom"/>
</dbReference>
<comment type="caution">
    <text evidence="12">The sequence shown here is derived from an EMBL/GenBank/DDBJ whole genome shotgun (WGS) entry which is preliminary data.</text>
</comment>
<dbReference type="Proteomes" id="UP001187682">
    <property type="component" value="Unassembled WGS sequence"/>
</dbReference>
<evidence type="ECO:0000256" key="2">
    <source>
        <dbReference type="ARBA" id="ARBA00004286"/>
    </source>
</evidence>
<dbReference type="GO" id="GO:0005634">
    <property type="term" value="C:nucleus"/>
    <property type="evidence" value="ECO:0007669"/>
    <property type="project" value="UniProtKB-SubCell"/>
</dbReference>
<reference evidence="12" key="1">
    <citation type="submission" date="2018-03" db="EMBL/GenBank/DDBJ databases">
        <authorList>
            <person name="Guldener U."/>
        </authorList>
    </citation>
    <scope>NUCLEOTIDE SEQUENCE</scope>
</reference>
<dbReference type="InterPro" id="IPR006560">
    <property type="entry name" value="AWS_dom"/>
</dbReference>
<dbReference type="Pfam" id="PF17907">
    <property type="entry name" value="AWS"/>
    <property type="match status" value="1"/>
</dbReference>
<feature type="domain" description="Post-SET" evidence="10">
    <location>
        <begin position="607"/>
        <end position="623"/>
    </location>
</feature>
<feature type="region of interest" description="Disordered" evidence="8">
    <location>
        <begin position="1"/>
        <end position="145"/>
    </location>
</feature>
<evidence type="ECO:0000256" key="4">
    <source>
        <dbReference type="ARBA" id="ARBA00022603"/>
    </source>
</evidence>
<feature type="compositionally biased region" description="Polar residues" evidence="8">
    <location>
        <begin position="77"/>
        <end position="91"/>
    </location>
</feature>
<evidence type="ECO:0000259" key="9">
    <source>
        <dbReference type="PROSITE" id="PS50280"/>
    </source>
</evidence>
<dbReference type="PROSITE" id="PS50280">
    <property type="entry name" value="SET"/>
    <property type="match status" value="1"/>
</dbReference>
<keyword evidence="5" id="KW-0808">Transferase</keyword>
<organism evidence="12 13">
    <name type="scientific">Cephalotrichum gorgonifer</name>
    <dbReference type="NCBI Taxonomy" id="2041049"/>
    <lineage>
        <taxon>Eukaryota</taxon>
        <taxon>Fungi</taxon>
        <taxon>Dikarya</taxon>
        <taxon>Ascomycota</taxon>
        <taxon>Pezizomycotina</taxon>
        <taxon>Sordariomycetes</taxon>
        <taxon>Hypocreomycetidae</taxon>
        <taxon>Microascales</taxon>
        <taxon>Microascaceae</taxon>
        <taxon>Cephalotrichum</taxon>
    </lineage>
</organism>
<keyword evidence="6" id="KW-0949">S-adenosyl-L-methionine</keyword>
<evidence type="ECO:0000259" key="10">
    <source>
        <dbReference type="PROSITE" id="PS50868"/>
    </source>
</evidence>
<dbReference type="GO" id="GO:0042054">
    <property type="term" value="F:histone methyltransferase activity"/>
    <property type="evidence" value="ECO:0007669"/>
    <property type="project" value="InterPro"/>
</dbReference>
<sequence>MSVALPVALYEPTSDASSDLPCLSSASLETETSSTVDSTSSTPPTSISDACSQSSEAAKLENITVALGIPPQAPELESTQGDGSPQPQPQLDPNDATTATSTTETPAATPPGRPRRAARAISTYNLSQLSGTATHGKRRANGDIVAEKRRRVTVSGATLPPALDSAWSLDQLDTPPSARRAVARREPAASARPATRRTSTRGARDGIAVAASKISALTKRGKKALDKAVSSLPRELRRLQDTDEFAHIDTKPVYHTVWSNGKFVPAGSAAKSEPARKKTKLAGKDAAAAAVEEKEEEDKENDIADVDAITPSAKKRRVKKYLEKGLYAGQPLPNTYTVGLTLAEKKKMARIPGLETLPKPNKVLPLPIYNGLRLLIKGRDFKLPFDVCNPLPPGQPKPDEWRKMTKNRFIGDSKEYWRKTPHFNDFQSKCVCTPEDGCAESCQNRIMLYECDSTNCNAGKEYCTNRAFGSLAERRAGGNKYGIGVEVIKTADRGYGVRSNRCFEPNQIITEYTGEIITEEECDRRMREKYKDNACYYLMSFDQNMIIDATTGSIARFVNHSCNPNCRMVKWIVGGNPRMALFAGDRPIMTGEELTYDYKFDPFSAKNVQTCLCGSDNCRGVLGPKPKPDPAEGKGKGKGKDIGAVVKAGVTAGKRKLKELLGEDKGSAKKRKVDSGAKVVVRKSIEGNGMGNSKGKGAKVAPGSGVKGKGKLSPAKAAQKGGAATAKAATKAATKTSTLKKTLAGRVIKKYATKKQPAAVQTKATTSKGSTSKVSVSAKGSGKGPRKVTKAASPKKSQATPPKKAPATPTKASRASLESQEGSSIVAKVDDKAPGFRTSPVSKSGRVRKLTEKALGVEG</sequence>
<dbReference type="SUPFAM" id="SSF82199">
    <property type="entry name" value="SET domain"/>
    <property type="match status" value="1"/>
</dbReference>
<feature type="compositionally biased region" description="Low complexity" evidence="8">
    <location>
        <begin position="23"/>
        <end position="49"/>
    </location>
</feature>
<dbReference type="EMBL" id="ONZQ02000009">
    <property type="protein sequence ID" value="SPO03766.1"/>
    <property type="molecule type" value="Genomic_DNA"/>
</dbReference>
<feature type="compositionally biased region" description="Low complexity" evidence="8">
    <location>
        <begin position="790"/>
        <end position="816"/>
    </location>
</feature>
<dbReference type="GO" id="GO:0005694">
    <property type="term" value="C:chromosome"/>
    <property type="evidence" value="ECO:0007669"/>
    <property type="project" value="UniProtKB-SubCell"/>
</dbReference>
<dbReference type="PROSITE" id="PS51215">
    <property type="entry name" value="AWS"/>
    <property type="match status" value="1"/>
</dbReference>
<feature type="compositionally biased region" description="Polar residues" evidence="8">
    <location>
        <begin position="122"/>
        <end position="133"/>
    </location>
</feature>
<feature type="domain" description="AWS" evidence="11">
    <location>
        <begin position="425"/>
        <end position="472"/>
    </location>
</feature>
<keyword evidence="4" id="KW-0489">Methyltransferase</keyword>
<dbReference type="PANTHER" id="PTHR22884">
    <property type="entry name" value="SET DOMAIN PROTEINS"/>
    <property type="match status" value="1"/>
</dbReference>
<comment type="subcellular location">
    <subcellularLocation>
        <location evidence="2">Chromosome</location>
    </subcellularLocation>
    <subcellularLocation>
        <location evidence="1">Nucleus</location>
    </subcellularLocation>
</comment>
<evidence type="ECO:0000313" key="13">
    <source>
        <dbReference type="Proteomes" id="UP001187682"/>
    </source>
</evidence>
<evidence type="ECO:0000259" key="11">
    <source>
        <dbReference type="PROSITE" id="PS51215"/>
    </source>
</evidence>
<dbReference type="AlphaFoldDB" id="A0AAE8SWG9"/>
<evidence type="ECO:0000313" key="12">
    <source>
        <dbReference type="EMBL" id="SPO03766.1"/>
    </source>
</evidence>
<feature type="compositionally biased region" description="Low complexity" evidence="8">
    <location>
        <begin position="96"/>
        <end position="107"/>
    </location>
</feature>
<keyword evidence="3" id="KW-0158">Chromosome</keyword>
<dbReference type="InterPro" id="IPR050777">
    <property type="entry name" value="SET2_Histone-Lys_MeTrsfase"/>
</dbReference>
<name>A0AAE8SWG9_9PEZI</name>
<feature type="compositionally biased region" description="Low complexity" evidence="8">
    <location>
        <begin position="715"/>
        <end position="744"/>
    </location>
</feature>
<gene>
    <name evidence="12" type="ORF">DNG_06449</name>
</gene>
<dbReference type="Pfam" id="PF00856">
    <property type="entry name" value="SET"/>
    <property type="match status" value="1"/>
</dbReference>
<evidence type="ECO:0000256" key="7">
    <source>
        <dbReference type="ARBA" id="ARBA00023242"/>
    </source>
</evidence>
<evidence type="ECO:0000256" key="1">
    <source>
        <dbReference type="ARBA" id="ARBA00004123"/>
    </source>
</evidence>
<keyword evidence="13" id="KW-1185">Reference proteome</keyword>